<keyword evidence="2" id="KW-0812">Transmembrane</keyword>
<organism evidence="3 4">
    <name type="scientific">Panicum virgatum</name>
    <name type="common">Blackwell switchgrass</name>
    <dbReference type="NCBI Taxonomy" id="38727"/>
    <lineage>
        <taxon>Eukaryota</taxon>
        <taxon>Viridiplantae</taxon>
        <taxon>Streptophyta</taxon>
        <taxon>Embryophyta</taxon>
        <taxon>Tracheophyta</taxon>
        <taxon>Spermatophyta</taxon>
        <taxon>Magnoliopsida</taxon>
        <taxon>Liliopsida</taxon>
        <taxon>Poales</taxon>
        <taxon>Poaceae</taxon>
        <taxon>PACMAD clade</taxon>
        <taxon>Panicoideae</taxon>
        <taxon>Panicodae</taxon>
        <taxon>Paniceae</taxon>
        <taxon>Panicinae</taxon>
        <taxon>Panicum</taxon>
        <taxon>Panicum sect. Hiantes</taxon>
    </lineage>
</organism>
<accession>A0A8T0VST1</accession>
<reference evidence="3" key="1">
    <citation type="submission" date="2020-05" db="EMBL/GenBank/DDBJ databases">
        <title>WGS assembly of Panicum virgatum.</title>
        <authorList>
            <person name="Lovell J.T."/>
            <person name="Jenkins J."/>
            <person name="Shu S."/>
            <person name="Juenger T.E."/>
            <person name="Schmutz J."/>
        </authorList>
    </citation>
    <scope>NUCLEOTIDE SEQUENCE</scope>
    <source>
        <strain evidence="3">AP13</strain>
    </source>
</reference>
<gene>
    <name evidence="3" type="ORF">PVAP13_2NG551103</name>
</gene>
<keyword evidence="2" id="KW-1133">Transmembrane helix</keyword>
<feature type="transmembrane region" description="Helical" evidence="2">
    <location>
        <begin position="243"/>
        <end position="264"/>
    </location>
</feature>
<comment type="caution">
    <text evidence="3">The sequence shown here is derived from an EMBL/GenBank/DDBJ whole genome shotgun (WGS) entry which is preliminary data.</text>
</comment>
<feature type="compositionally biased region" description="Low complexity" evidence="1">
    <location>
        <begin position="169"/>
        <end position="188"/>
    </location>
</feature>
<dbReference type="EMBL" id="CM029040">
    <property type="protein sequence ID" value="KAG2637875.1"/>
    <property type="molecule type" value="Genomic_DNA"/>
</dbReference>
<evidence type="ECO:0000313" key="4">
    <source>
        <dbReference type="Proteomes" id="UP000823388"/>
    </source>
</evidence>
<keyword evidence="2" id="KW-0472">Membrane</keyword>
<keyword evidence="4" id="KW-1185">Reference proteome</keyword>
<proteinExistence type="predicted"/>
<evidence type="ECO:0000256" key="2">
    <source>
        <dbReference type="SAM" id="Phobius"/>
    </source>
</evidence>
<dbReference type="Proteomes" id="UP000823388">
    <property type="component" value="Chromosome 2N"/>
</dbReference>
<sequence length="281" mass="29290">MASNRTAAYRNVRFLPLVSGSLALGTNSVTVSTQHEKMTALTLAAWREEKRRPVSPAAAQCVQAGGAAHEKTAKPARRRERPRPSCCPAGCHTASTPRPRTYVARRLPPALHATKIKTRAQTTRHREASPAKKRRPDTKEAKRSNHPTNPAGRHGVQRRDPGGGGARAGGAVPEPAAPGAAAAARGRGPARALPAARAGARAPGGLPLRLLLPPAAGVLRARVRPRRRVGGAGAGAVYLPEVALGRLLVLLVVVHVLVGGGLIARRNGGIGNCTGCYAMDL</sequence>
<feature type="region of interest" description="Disordered" evidence="1">
    <location>
        <begin position="61"/>
        <end position="188"/>
    </location>
</feature>
<protein>
    <submittedName>
        <fullName evidence="3">Uncharacterized protein</fullName>
    </submittedName>
</protein>
<name>A0A8T0VST1_PANVG</name>
<evidence type="ECO:0000256" key="1">
    <source>
        <dbReference type="SAM" id="MobiDB-lite"/>
    </source>
</evidence>
<dbReference type="AlphaFoldDB" id="A0A8T0VST1"/>
<evidence type="ECO:0000313" key="3">
    <source>
        <dbReference type="EMBL" id="KAG2637875.1"/>
    </source>
</evidence>